<dbReference type="InterPro" id="IPR016039">
    <property type="entry name" value="Thiolase-like"/>
</dbReference>
<accession>A0A3A8JAN0</accession>
<comment type="caution">
    <text evidence="1">The sequence shown here is derived from an EMBL/GenBank/DDBJ whole genome shotgun (WGS) entry which is preliminary data.</text>
</comment>
<dbReference type="Proteomes" id="UP000268094">
    <property type="component" value="Unassembled WGS sequence"/>
</dbReference>
<dbReference type="OrthoDB" id="5522744at2"/>
<evidence type="ECO:0000313" key="2">
    <source>
        <dbReference type="Proteomes" id="UP000268094"/>
    </source>
</evidence>
<reference evidence="2" key="1">
    <citation type="submission" date="2018-09" db="EMBL/GenBank/DDBJ databases">
        <authorList>
            <person name="Livingstone P.G."/>
            <person name="Whitworth D.E."/>
        </authorList>
    </citation>
    <scope>NUCLEOTIDE SEQUENCE [LARGE SCALE GENOMIC DNA]</scope>
    <source>
        <strain evidence="2">CA054A</strain>
    </source>
</reference>
<proteinExistence type="predicted"/>
<organism evidence="1 2">
    <name type="scientific">Corallococcus terminator</name>
    <dbReference type="NCBI Taxonomy" id="2316733"/>
    <lineage>
        <taxon>Bacteria</taxon>
        <taxon>Pseudomonadati</taxon>
        <taxon>Myxococcota</taxon>
        <taxon>Myxococcia</taxon>
        <taxon>Myxococcales</taxon>
        <taxon>Cystobacterineae</taxon>
        <taxon>Myxococcaceae</taxon>
        <taxon>Corallococcus</taxon>
    </lineage>
</organism>
<dbReference type="RefSeq" id="WP_147448624.1">
    <property type="nucleotide sequence ID" value="NZ_RAVZ01000020.1"/>
</dbReference>
<dbReference type="GO" id="GO:0016746">
    <property type="term" value="F:acyltransferase activity"/>
    <property type="evidence" value="ECO:0007669"/>
    <property type="project" value="InterPro"/>
</dbReference>
<protein>
    <recommendedName>
        <fullName evidence="3">Beta-ketoacyl synthase N-terminal domain-containing protein</fullName>
    </recommendedName>
</protein>
<keyword evidence="2" id="KW-1185">Reference proteome</keyword>
<evidence type="ECO:0000313" key="1">
    <source>
        <dbReference type="EMBL" id="RKG92739.1"/>
    </source>
</evidence>
<dbReference type="EMBL" id="RAVZ01000020">
    <property type="protein sequence ID" value="RKG92739.1"/>
    <property type="molecule type" value="Genomic_DNA"/>
</dbReference>
<evidence type="ECO:0008006" key="3">
    <source>
        <dbReference type="Google" id="ProtNLM"/>
    </source>
</evidence>
<dbReference type="SUPFAM" id="SSF53901">
    <property type="entry name" value="Thiolase-like"/>
    <property type="match status" value="1"/>
</dbReference>
<name>A0A3A8JAN0_9BACT</name>
<sequence length="367" mass="38697">MISSLGLVTTVGYDVISSAAALRAGIVRVRPIAGPTVYGDGEEAPLMGSPVWPLTEGFIQTAAWLRLAQVAVEDVIRFGQLPPAEDAFWGETGLVWALPELGERRFGWPEPETATALQRSCGDLLRKLTGLARGAVGDEFILGGHAATALGLQRASRLLSERRCARVLLIAVDSWLDAISLQWLSDDRRLHSEEFPTGLRPGEAAACLLVEEESAAWRRNGTVAARLAGVEVARPSTAIDPDDAIRWRTGAVPEVAGHLDATVRSAVGRMTTGGTFSGDLVVDLNGEVWRANTWGHARVRLTPVLESIREVVPATSLGDVGAASGALGVCIAARSWARGHALTNHALVCSTSDSGVVGTIALGAPGR</sequence>
<dbReference type="AlphaFoldDB" id="A0A3A8JAN0"/>
<gene>
    <name evidence="1" type="ORF">D7V88_05125</name>
</gene>